<reference evidence="2 3" key="1">
    <citation type="submission" date="2021-05" db="EMBL/GenBank/DDBJ databases">
        <title>A Polyphasic approach of four new species of the genus Ohtaekwangia: Ohtaekwangia histidinii sp. nov., Ohtaekwangia cretensis sp. nov., Ohtaekwangia indiensis sp. nov., Ohtaekwangia reichenbachii sp. nov. from diverse environment.</title>
        <authorList>
            <person name="Octaviana S."/>
        </authorList>
    </citation>
    <scope>NUCLEOTIDE SEQUENCE [LARGE SCALE GENOMIC DNA]</scope>
    <source>
        <strain evidence="2 3">PWU20</strain>
    </source>
</reference>
<dbReference type="Gene3D" id="3.30.70.20">
    <property type="match status" value="2"/>
</dbReference>
<dbReference type="InterPro" id="IPR017896">
    <property type="entry name" value="4Fe4S_Fe-S-bd"/>
</dbReference>
<dbReference type="Proteomes" id="UP000772618">
    <property type="component" value="Unassembled WGS sequence"/>
</dbReference>
<dbReference type="PROSITE" id="PS51379">
    <property type="entry name" value="4FE4S_FER_2"/>
    <property type="match status" value="3"/>
</dbReference>
<gene>
    <name evidence="2" type="ORF">KK060_18200</name>
</gene>
<dbReference type="SUPFAM" id="SSF54862">
    <property type="entry name" value="4Fe-4S ferredoxins"/>
    <property type="match status" value="1"/>
</dbReference>
<dbReference type="CDD" id="cd10551">
    <property type="entry name" value="PsrB"/>
    <property type="match status" value="1"/>
</dbReference>
<proteinExistence type="predicted"/>
<accession>A0ABS5VV73</accession>
<comment type="caution">
    <text evidence="2">The sequence shown here is derived from an EMBL/GenBank/DDBJ whole genome shotgun (WGS) entry which is preliminary data.</text>
</comment>
<sequence length="1033" mass="114516">MKDSKKVYWKGIEQLKNSSEFVKNANAEFAQPGPEEDLGHSRRDFLKMMGFGVAAASLAACEAPIRKAIPYVQKPVDVEPSLPNYYASTYINGGDYCSIVVKTREGRPIKIDGNALSSVTQGGVNAQVEASVLSLYDNSRLRGPKAAGKKIDWADLDSQVIAKLNEIAGKGGQIRIISYSILSPSTKAVIERFKTKYPTTQHIQYDQTSHYGIVKANEESIGSAIFPSYDFSKANTIVSIAADFLNSWGSTIENTKQYAKTRDVSDDKKVMSRHYQFESILSITGANADYRTQIKPSEEGAVAIQIYNTIASKAGRPTISGGIEKPNVAKAAEELWANRGKALVVAGSNDKSVQTIINAINDMLGSYGTTILPNIPVNFKQGNDAAMAAFVSDLKAGKIEGVIFLNSNPVYDHPMGQEIAEGLKTINLSIATGYKEEETAAAAPSIFIAPDHHYLESWNDAEPKRGFYSLSQPTITPIFKSRAAQESLLIWAGETNADYFEFVKNNWRNWFYTNQSMDFQTFWDKCLYDGIYEQPIQGSGSVSFTGDVNAAARAIASNYKSEGFEVVFFENGTVGNGSQANNPLLQELPDPITKAVWDHYATVSPKDAKEISFDESFTKFASITINGKTVKVPVLVQPGQTPGTIGLPVGYGRTKAGKVADGIGVNAYPLVAMVNGSLSYSATNIKFEITSENYQIAQTQTHETHMNRQTVIQETTLDKYQDGSFKEDHYQPMINTWKDPDHKMDPEKLSLWKGHDYKKHHWGMAIDLNTCTGCGACVVACNVENNVSLVGRDEVIKRREMHWLRIDRYYSSDAAPDDWKGLEDAAENPEVVFQPMLCQHCNNAPCETVCPVAATTHSTEGLNQMAYNRCIGTRYCANNCPYKVRRFNWFKYHDNKQFQDVNPAMNTDLGKMVLNPDVTIRSRGVMEKCTFCVQRIQAGKLNAKKERRDVRDGEVVTACSAACSTGAIVFGDMNDPESKVAKLLKIRPLYPERPLINDKESDNPRAYSVLEEINTRPNIWYLTKVRNKDTNKA</sequence>
<protein>
    <submittedName>
        <fullName evidence="2">TAT-variant-translocated molybdopterin oxidoreductase</fullName>
    </submittedName>
</protein>
<dbReference type="Gene3D" id="3.40.50.740">
    <property type="match status" value="1"/>
</dbReference>
<dbReference type="Gene3D" id="3.40.228.10">
    <property type="entry name" value="Dimethylsulfoxide Reductase, domain 2"/>
    <property type="match status" value="1"/>
</dbReference>
<dbReference type="PANTHER" id="PTHR42783">
    <property type="entry name" value="GLUTAMATE SYNTHASE [NADPH] SMALL CHAIN"/>
    <property type="match status" value="1"/>
</dbReference>
<evidence type="ECO:0000259" key="1">
    <source>
        <dbReference type="PROSITE" id="PS51379"/>
    </source>
</evidence>
<name>A0ABS5VV73_9BACT</name>
<dbReference type="SUPFAM" id="SSF53706">
    <property type="entry name" value="Formate dehydrogenase/DMSO reductase, domains 1-3"/>
    <property type="match status" value="1"/>
</dbReference>
<dbReference type="PROSITE" id="PS51318">
    <property type="entry name" value="TAT"/>
    <property type="match status" value="1"/>
</dbReference>
<dbReference type="NCBIfam" id="TIGR04519">
    <property type="entry name" value="MoCo_extend_TAT"/>
    <property type="match status" value="1"/>
</dbReference>
<feature type="domain" description="4Fe-4S ferredoxin-type" evidence="1">
    <location>
        <begin position="762"/>
        <end position="792"/>
    </location>
</feature>
<dbReference type="Gene3D" id="3.30.2070.10">
    <property type="entry name" value="Formate dehydrogenase/DMSO reductase"/>
    <property type="match status" value="1"/>
</dbReference>
<evidence type="ECO:0000313" key="2">
    <source>
        <dbReference type="EMBL" id="MBT1705231.1"/>
    </source>
</evidence>
<organism evidence="2 3">
    <name type="scientific">Chryseosolibacter indicus</name>
    <dbReference type="NCBI Taxonomy" id="2782351"/>
    <lineage>
        <taxon>Bacteria</taxon>
        <taxon>Pseudomonadati</taxon>
        <taxon>Bacteroidota</taxon>
        <taxon>Cytophagia</taxon>
        <taxon>Cytophagales</taxon>
        <taxon>Chryseotaleaceae</taxon>
        <taxon>Chryseosolibacter</taxon>
    </lineage>
</organism>
<dbReference type="EMBL" id="JAHESD010000050">
    <property type="protein sequence ID" value="MBT1705231.1"/>
    <property type="molecule type" value="Genomic_DNA"/>
</dbReference>
<dbReference type="InterPro" id="IPR030948">
    <property type="entry name" value="TAT_var_transloc_signal_dom"/>
</dbReference>
<feature type="domain" description="4Fe-4S ferredoxin-type" evidence="1">
    <location>
        <begin position="861"/>
        <end position="890"/>
    </location>
</feature>
<dbReference type="CDD" id="cd02784">
    <property type="entry name" value="MopB_CT_PHLH"/>
    <property type="match status" value="1"/>
</dbReference>
<dbReference type="Pfam" id="PF12838">
    <property type="entry name" value="Fer4_7"/>
    <property type="match status" value="1"/>
</dbReference>
<feature type="domain" description="4Fe-4S ferredoxin-type" evidence="1">
    <location>
        <begin position="829"/>
        <end position="860"/>
    </location>
</feature>
<dbReference type="InterPro" id="IPR006311">
    <property type="entry name" value="TAT_signal"/>
</dbReference>
<keyword evidence="3" id="KW-1185">Reference proteome</keyword>
<evidence type="ECO:0000313" key="3">
    <source>
        <dbReference type="Proteomes" id="UP000772618"/>
    </source>
</evidence>
<dbReference type="RefSeq" id="WP_254155186.1">
    <property type="nucleotide sequence ID" value="NZ_JAHESD010000050.1"/>
</dbReference>
<dbReference type="PANTHER" id="PTHR42783:SF3">
    <property type="entry name" value="GLUTAMATE SYNTHASE [NADPH] SMALL CHAIN-RELATED"/>
    <property type="match status" value="1"/>
</dbReference>